<feature type="chain" id="PRO_5012872462" evidence="3">
    <location>
        <begin position="20"/>
        <end position="367"/>
    </location>
</feature>
<accession>A0A225UNE2</accession>
<dbReference type="STRING" id="4795.A0A225UNE2"/>
<organism evidence="5 6">
    <name type="scientific">Phytophthora megakarya</name>
    <dbReference type="NCBI Taxonomy" id="4795"/>
    <lineage>
        <taxon>Eukaryota</taxon>
        <taxon>Sar</taxon>
        <taxon>Stramenopiles</taxon>
        <taxon>Oomycota</taxon>
        <taxon>Peronosporomycetes</taxon>
        <taxon>Peronosporales</taxon>
        <taxon>Peronosporaceae</taxon>
        <taxon>Phytophthora</taxon>
    </lineage>
</organism>
<feature type="signal peptide" evidence="3">
    <location>
        <begin position="1"/>
        <end position="19"/>
    </location>
</feature>
<keyword evidence="1" id="KW-1015">Disulfide bond</keyword>
<evidence type="ECO:0000256" key="2">
    <source>
        <dbReference type="SAM" id="MobiDB-lite"/>
    </source>
</evidence>
<dbReference type="PROSITE" id="PS00022">
    <property type="entry name" value="EGF_1"/>
    <property type="match status" value="2"/>
</dbReference>
<feature type="region of interest" description="Disordered" evidence="2">
    <location>
        <begin position="98"/>
        <end position="123"/>
    </location>
</feature>
<feature type="domain" description="EGF-like" evidence="4">
    <location>
        <begin position="165"/>
        <end position="209"/>
    </location>
</feature>
<dbReference type="Gene3D" id="2.10.25.10">
    <property type="entry name" value="Laminin"/>
    <property type="match status" value="1"/>
</dbReference>
<evidence type="ECO:0000313" key="5">
    <source>
        <dbReference type="EMBL" id="OWY93639.1"/>
    </source>
</evidence>
<dbReference type="EMBL" id="NBNE01015723">
    <property type="protein sequence ID" value="OWY93639.1"/>
    <property type="molecule type" value="Genomic_DNA"/>
</dbReference>
<evidence type="ECO:0000256" key="3">
    <source>
        <dbReference type="SAM" id="SignalP"/>
    </source>
</evidence>
<evidence type="ECO:0000256" key="1">
    <source>
        <dbReference type="PROSITE-ProRule" id="PRU00076"/>
    </source>
</evidence>
<dbReference type="AlphaFoldDB" id="A0A225UNE2"/>
<keyword evidence="1" id="KW-0245">EGF-like domain</keyword>
<keyword evidence="3" id="KW-0732">Signal</keyword>
<feature type="compositionally biased region" description="Polar residues" evidence="2">
    <location>
        <begin position="114"/>
        <end position="123"/>
    </location>
</feature>
<gene>
    <name evidence="5" type="ORF">PHMEG_00036892</name>
</gene>
<dbReference type="SMART" id="SM00181">
    <property type="entry name" value="EGF"/>
    <property type="match status" value="3"/>
</dbReference>
<name>A0A225UNE2_9STRA</name>
<comment type="caution">
    <text evidence="5">The sequence shown here is derived from an EMBL/GenBank/DDBJ whole genome shotgun (WGS) entry which is preliminary data.</text>
</comment>
<feature type="disulfide bond" evidence="1">
    <location>
        <begin position="199"/>
        <end position="208"/>
    </location>
</feature>
<comment type="caution">
    <text evidence="1">Lacks conserved residue(s) required for the propagation of feature annotation.</text>
</comment>
<dbReference type="OrthoDB" id="6130531at2759"/>
<proteinExistence type="predicted"/>
<evidence type="ECO:0000313" key="6">
    <source>
        <dbReference type="Proteomes" id="UP000198211"/>
    </source>
</evidence>
<dbReference type="InterPro" id="IPR000742">
    <property type="entry name" value="EGF"/>
</dbReference>
<keyword evidence="6" id="KW-1185">Reference proteome</keyword>
<dbReference type="PROSITE" id="PS01186">
    <property type="entry name" value="EGF_2"/>
    <property type="match status" value="2"/>
</dbReference>
<evidence type="ECO:0000259" key="4">
    <source>
        <dbReference type="PROSITE" id="PS50026"/>
    </source>
</evidence>
<feature type="compositionally biased region" description="Low complexity" evidence="2">
    <location>
        <begin position="98"/>
        <end position="113"/>
    </location>
</feature>
<dbReference type="Proteomes" id="UP000198211">
    <property type="component" value="Unassembled WGS sequence"/>
</dbReference>
<reference evidence="6" key="1">
    <citation type="submission" date="2017-03" db="EMBL/GenBank/DDBJ databases">
        <title>Phytopthora megakarya and P. palmivora, two closely related causual agents of cacao black pod achieved similar genome size and gene model numbers by different mechanisms.</title>
        <authorList>
            <person name="Ali S."/>
            <person name="Shao J."/>
            <person name="Larry D.J."/>
            <person name="Kronmiller B."/>
            <person name="Shen D."/>
            <person name="Strem M.D."/>
            <person name="Melnick R.L."/>
            <person name="Guiltinan M.J."/>
            <person name="Tyler B.M."/>
            <person name="Meinhardt L.W."/>
            <person name="Bailey B.A."/>
        </authorList>
    </citation>
    <scope>NUCLEOTIDE SEQUENCE [LARGE SCALE GENOMIC DNA]</scope>
    <source>
        <strain evidence="6">zdho120</strain>
    </source>
</reference>
<sequence>MFDLKLVVLVAMFTAGVLAADDHPYYCTTDSYCKKHYPGTVCIPVHNYGVSKCTPETSERPACRGVQAGLCPSYQSPDRGYLNAHCVFVPEDYLPTSSNVTSGSGSSRRLLTSAGSDNGSVTITTSTEADSTLTVKLNKEKVTGQFVCLQISECQNLAADTNTCYPSACGSPESQEQCNNQGTCTYKNKTKITKRSCKCYAGFEGDKCENEVSNACDVDCGTGGDCVDNECVCKEGFDGKAYNGKKGNATERCTHCTNDLACEYNNTCNLGTGKCNCAAGYTGDWCGAVEDSCTTRTDCGIGACQVLSNGSSACYCPQCSPTCSLCEMAGASSFDCSSCPTDGAQSLLPSEVVILVFVATLLANLTL</sequence>
<dbReference type="PROSITE" id="PS50026">
    <property type="entry name" value="EGF_3"/>
    <property type="match status" value="1"/>
</dbReference>
<protein>
    <submittedName>
        <fullName evidence="5">GPI-anchored serine rich tenascin-like glycoprotein</fullName>
    </submittedName>
</protein>